<dbReference type="RefSeq" id="YP_009302390.1">
    <property type="nucleotide sequence ID" value="NC_031245.1"/>
</dbReference>
<evidence type="ECO:0000313" key="1">
    <source>
        <dbReference type="EMBL" id="AMM44801.1"/>
    </source>
</evidence>
<keyword evidence="2" id="KW-1185">Reference proteome</keyword>
<evidence type="ECO:0000313" key="2">
    <source>
        <dbReference type="Proteomes" id="UP000203261"/>
    </source>
</evidence>
<dbReference type="OrthoDB" id="24253at10239"/>
<organism evidence="1 2">
    <name type="scientific">Bacillus phage SP-15</name>
    <dbReference type="NCBI Taxonomy" id="1792032"/>
    <lineage>
        <taxon>Viruses</taxon>
        <taxon>Duplodnaviria</taxon>
        <taxon>Heunggongvirae</taxon>
        <taxon>Uroviricota</taxon>
        <taxon>Caudoviricetes</taxon>
        <taxon>Thornevirus</taxon>
        <taxon>Thornevirus SP15</taxon>
    </lineage>
</organism>
<sequence>MRNRRQLECSSAGDKRFSSLYAKVSIFGKNDCIVSHVQLSKRFLHEKPKHWTDARGRYATHLEIQGVRLNPRLLVQWNKFLWMKYLDANPQLVEEARTYNVFTDKFADVDSHDAEAIKQYVKKGRESIIKECKELLQVISENNLAKLSVVK</sequence>
<accession>A0A127AYK1</accession>
<gene>
    <name evidence="1" type="ORF">SP15_003</name>
</gene>
<dbReference type="GeneID" id="29125170"/>
<name>A0A127AYK1_9CAUD</name>
<protein>
    <submittedName>
        <fullName evidence="1">Uncharacterized protein</fullName>
    </submittedName>
</protein>
<dbReference type="KEGG" id="vg:29125170"/>
<dbReference type="EMBL" id="KT624200">
    <property type="protein sequence ID" value="AMM44801.1"/>
    <property type="molecule type" value="Genomic_DNA"/>
</dbReference>
<reference evidence="1 2" key="1">
    <citation type="submission" date="2015-08" db="EMBL/GenBank/DDBJ databases">
        <authorList>
            <person name="Babu N.S."/>
            <person name="Beckwith C.J."/>
            <person name="Beseler K.G."/>
            <person name="Brison A."/>
            <person name="Carone J.V."/>
            <person name="Caskin T.P."/>
            <person name="Diamond M."/>
            <person name="Durham M.E."/>
            <person name="Foxe J.M."/>
            <person name="Go M."/>
            <person name="Henderson B.A."/>
            <person name="Jones I.B."/>
            <person name="McGettigan J.A."/>
            <person name="Micheletti S.J."/>
            <person name="Nasrallah M.E."/>
            <person name="Ortiz D."/>
            <person name="Piller C.R."/>
            <person name="Privatt S.R."/>
            <person name="Schneider S.L."/>
            <person name="Sharp S."/>
            <person name="Smith T.C."/>
            <person name="Stanton J.D."/>
            <person name="Ullery H.E."/>
            <person name="Wilson R.J."/>
            <person name="Serrano M.G."/>
            <person name="Buck G."/>
            <person name="Lee V."/>
            <person name="Wang Y."/>
            <person name="Carvalho R."/>
            <person name="Voegtly L."/>
            <person name="Shi R."/>
            <person name="Duckworth R."/>
            <person name="Johnson A."/>
            <person name="Loviza R."/>
            <person name="Walstead R."/>
            <person name="Shah Z."/>
            <person name="Kiflezghi M."/>
            <person name="Wade K."/>
            <person name="Ball S.L."/>
            <person name="Bradley K.W."/>
            <person name="Asai D.J."/>
            <person name="Bowman C.A."/>
            <person name="Russell D.A."/>
            <person name="Pope W.H."/>
            <person name="Jacobs-Sera D."/>
            <person name="Hendrix R.W."/>
            <person name="Hatfull G.F."/>
        </authorList>
    </citation>
    <scope>NUCLEOTIDE SEQUENCE [LARGE SCALE GENOMIC DNA]</scope>
</reference>
<proteinExistence type="predicted"/>
<dbReference type="Proteomes" id="UP000203261">
    <property type="component" value="Segment"/>
</dbReference>